<comment type="caution">
    <text evidence="1">The sequence shown here is derived from an EMBL/GenBank/DDBJ whole genome shotgun (WGS) entry which is preliminary data.</text>
</comment>
<reference evidence="1" key="2">
    <citation type="submission" date="2023-07" db="EMBL/GenBank/DDBJ databases">
        <authorList>
            <person name="Shen H."/>
        </authorList>
    </citation>
    <scope>NUCLEOTIDE SEQUENCE</scope>
    <source>
        <strain evidence="1">TNR-22</strain>
    </source>
</reference>
<dbReference type="RefSeq" id="WP_304376442.1">
    <property type="nucleotide sequence ID" value="NZ_JAUOZU010000007.1"/>
</dbReference>
<evidence type="ECO:0000313" key="1">
    <source>
        <dbReference type="EMBL" id="MDO6964539.1"/>
    </source>
</evidence>
<proteinExistence type="predicted"/>
<keyword evidence="2" id="KW-1185">Reference proteome</keyword>
<name>A0ABT8YMK6_9HYPH</name>
<reference evidence="1" key="1">
    <citation type="journal article" date="2015" name="Int. J. Syst. Evol. Microbiol.">
        <title>Rhizobium alvei sp. nov., isolated from a freshwater river.</title>
        <authorList>
            <person name="Sheu S.Y."/>
            <person name="Huang H.W."/>
            <person name="Young C.C."/>
            <person name="Chen W.M."/>
        </authorList>
    </citation>
    <scope>NUCLEOTIDE SEQUENCE</scope>
    <source>
        <strain evidence="1">TNR-22</strain>
    </source>
</reference>
<evidence type="ECO:0000313" key="2">
    <source>
        <dbReference type="Proteomes" id="UP001174932"/>
    </source>
</evidence>
<evidence type="ECO:0008006" key="3">
    <source>
        <dbReference type="Google" id="ProtNLM"/>
    </source>
</evidence>
<sequence length="64" mass="7299">MTVYQSSLIIASAIAFEGGWNRLSRSMLRLSGHLPTKKKRRKPDLKFSERGALLSSVIHDDWLE</sequence>
<gene>
    <name evidence="1" type="ORF">Q4481_11270</name>
</gene>
<accession>A0ABT8YMK6</accession>
<dbReference type="EMBL" id="JAUOZU010000007">
    <property type="protein sequence ID" value="MDO6964539.1"/>
    <property type="molecule type" value="Genomic_DNA"/>
</dbReference>
<organism evidence="1 2">
    <name type="scientific">Rhizobium alvei</name>
    <dbReference type="NCBI Taxonomy" id="1132659"/>
    <lineage>
        <taxon>Bacteria</taxon>
        <taxon>Pseudomonadati</taxon>
        <taxon>Pseudomonadota</taxon>
        <taxon>Alphaproteobacteria</taxon>
        <taxon>Hyphomicrobiales</taxon>
        <taxon>Rhizobiaceae</taxon>
        <taxon>Rhizobium/Agrobacterium group</taxon>
        <taxon>Rhizobium</taxon>
    </lineage>
</organism>
<dbReference type="Proteomes" id="UP001174932">
    <property type="component" value="Unassembled WGS sequence"/>
</dbReference>
<protein>
    <recommendedName>
        <fullName evidence="3">Transposase</fullName>
    </recommendedName>
</protein>